<comment type="caution">
    <text evidence="2">The sequence shown here is derived from an EMBL/GenBank/DDBJ whole genome shotgun (WGS) entry which is preliminary data.</text>
</comment>
<dbReference type="Proteomes" id="UP000037035">
    <property type="component" value="Unassembled WGS sequence"/>
</dbReference>
<sequence length="138" mass="15898">MNPNNNNNQVEEGIAVATEGPQKAIEESVINQLKNRMLVSGEWLRYVHHKTHMADKEDISNFLKKRLQKRLMVKLTGSEWEENLRCEAEDSIPVELKQEISASIRAFIKANIQHDHADDKDQDQDEDEEDDAAMEEVV</sequence>
<name>A0A0L6VWH1_9BASI</name>
<feature type="region of interest" description="Disordered" evidence="1">
    <location>
        <begin position="114"/>
        <end position="138"/>
    </location>
</feature>
<accession>A0A0L6VWH1</accession>
<evidence type="ECO:0008006" key="4">
    <source>
        <dbReference type="Google" id="ProtNLM"/>
    </source>
</evidence>
<feature type="compositionally biased region" description="Acidic residues" evidence="1">
    <location>
        <begin position="120"/>
        <end position="138"/>
    </location>
</feature>
<dbReference type="STRING" id="27349.A0A0L6VWH1"/>
<reference evidence="2 3" key="1">
    <citation type="submission" date="2015-08" db="EMBL/GenBank/DDBJ databases">
        <title>Next Generation Sequencing and Analysis of the Genome of Puccinia sorghi L Schw, the Causal Agent of Maize Common Rust.</title>
        <authorList>
            <person name="Rochi L."/>
            <person name="Burguener G."/>
            <person name="Darino M."/>
            <person name="Turjanski A."/>
            <person name="Kreff E."/>
            <person name="Dieguez M.J."/>
            <person name="Sacco F."/>
        </authorList>
    </citation>
    <scope>NUCLEOTIDE SEQUENCE [LARGE SCALE GENOMIC DNA]</scope>
    <source>
        <strain evidence="2 3">RO10H11247</strain>
    </source>
</reference>
<dbReference type="EMBL" id="LAVV01000111">
    <property type="protein sequence ID" value="KNZ64625.1"/>
    <property type="molecule type" value="Genomic_DNA"/>
</dbReference>
<dbReference type="OrthoDB" id="6221744at2759"/>
<evidence type="ECO:0000313" key="2">
    <source>
        <dbReference type="EMBL" id="KNZ64625.1"/>
    </source>
</evidence>
<evidence type="ECO:0000256" key="1">
    <source>
        <dbReference type="SAM" id="MobiDB-lite"/>
    </source>
</evidence>
<dbReference type="VEuPathDB" id="FungiDB:VP01_100g19"/>
<keyword evidence="3" id="KW-1185">Reference proteome</keyword>
<protein>
    <recommendedName>
        <fullName evidence="4">Transcription and mRNA export factor SUS1</fullName>
    </recommendedName>
</protein>
<proteinExistence type="predicted"/>
<gene>
    <name evidence="2" type="ORF">VP01_100g19</name>
</gene>
<organism evidence="2 3">
    <name type="scientific">Puccinia sorghi</name>
    <dbReference type="NCBI Taxonomy" id="27349"/>
    <lineage>
        <taxon>Eukaryota</taxon>
        <taxon>Fungi</taxon>
        <taxon>Dikarya</taxon>
        <taxon>Basidiomycota</taxon>
        <taxon>Pucciniomycotina</taxon>
        <taxon>Pucciniomycetes</taxon>
        <taxon>Pucciniales</taxon>
        <taxon>Pucciniaceae</taxon>
        <taxon>Puccinia</taxon>
    </lineage>
</organism>
<evidence type="ECO:0000313" key="3">
    <source>
        <dbReference type="Proteomes" id="UP000037035"/>
    </source>
</evidence>
<dbReference type="AlphaFoldDB" id="A0A0L6VWH1"/>